<dbReference type="Proteomes" id="UP000225997">
    <property type="component" value="Unassembled WGS sequence"/>
</dbReference>
<sequence>MLFIRTATLCNIFQQNSTNLIVTSNGFQFGYIFVTVMLHPRKRETSCYNSYPKSFSDKII</sequence>
<dbReference type="AlphaFoldDB" id="A0A2C4QZC8"/>
<comment type="caution">
    <text evidence="1">The sequence shown here is derived from an EMBL/GenBank/DDBJ whole genome shotgun (WGS) entry which is preliminary data.</text>
</comment>
<reference evidence="1 2" key="1">
    <citation type="submission" date="2017-09" db="EMBL/GenBank/DDBJ databases">
        <title>Large-scale bioinformatics analysis of Bacillus genomes uncovers conserved roles of natural products in bacterial physiology.</title>
        <authorList>
            <consortium name="Agbiome Team Llc"/>
            <person name="Bleich R.M."/>
            <person name="Grubbs K.J."/>
            <person name="Santa Maria K.C."/>
            <person name="Allen S.E."/>
            <person name="Farag S."/>
            <person name="Shank E.A."/>
            <person name="Bowers A."/>
        </authorList>
    </citation>
    <scope>NUCLEOTIDE SEQUENCE [LARGE SCALE GENOMIC DNA]</scope>
    <source>
        <strain evidence="1 2">AFS044250</strain>
    </source>
</reference>
<accession>A0A2C4QZC8</accession>
<evidence type="ECO:0000313" key="2">
    <source>
        <dbReference type="Proteomes" id="UP000225997"/>
    </source>
</evidence>
<evidence type="ECO:0000313" key="1">
    <source>
        <dbReference type="EMBL" id="PHD69728.1"/>
    </source>
</evidence>
<gene>
    <name evidence="1" type="ORF">COF40_14785</name>
</gene>
<protein>
    <submittedName>
        <fullName evidence="1">Uncharacterized protein</fullName>
    </submittedName>
</protein>
<dbReference type="EMBL" id="NUSQ01000060">
    <property type="protein sequence ID" value="PHD69728.1"/>
    <property type="molecule type" value="Genomic_DNA"/>
</dbReference>
<name>A0A2C4QZC8_9BACI</name>
<proteinExistence type="predicted"/>
<organism evidence="1 2">
    <name type="scientific">Bacillus toyonensis</name>
    <dbReference type="NCBI Taxonomy" id="155322"/>
    <lineage>
        <taxon>Bacteria</taxon>
        <taxon>Bacillati</taxon>
        <taxon>Bacillota</taxon>
        <taxon>Bacilli</taxon>
        <taxon>Bacillales</taxon>
        <taxon>Bacillaceae</taxon>
        <taxon>Bacillus</taxon>
        <taxon>Bacillus cereus group</taxon>
    </lineage>
</organism>